<dbReference type="Gramene" id="Jr11_24000_p1">
    <property type="protein sequence ID" value="cds.Jr11_24000_p1"/>
    <property type="gene ID" value="Jr11_24000"/>
</dbReference>
<sequence>MDGFDRIPDALVLFIFNSISDIKTLIRCRAVSKRFNSLVPHTESLLLKVDRVVSAESGNTDAALLTFLRSILKSLHNLLLPKPHPIQTPSLLNSPAQILRGFEKIKNLEIELPSGGLKLEKKAVVMWRAEFGSTLRSCIIFGFREIRTSQSPMTRIPADFFDVDFAGGLKLRVVWTISALIAASARHYLLREVVKEHGELERVVLKDREGEGTVVMDKEGLREFAEGAEPQVSDNTEGMAAVQDGLVGGEAEAEGEGGWERNNGGRTTVPSVRMRMRHMQKLELKGGAWMDGATLVMVRPTSSNKTVEEDEVDKMDAELALEAFRGGVYGEAVQYLLNTRGYLLEMNSF</sequence>
<reference evidence="2" key="1">
    <citation type="submission" date="2025-08" db="UniProtKB">
        <authorList>
            <consortium name="RefSeq"/>
        </authorList>
    </citation>
    <scope>IDENTIFICATION</scope>
    <source>
        <tissue evidence="2">Leaves</tissue>
    </source>
</reference>
<organism evidence="1 2">
    <name type="scientific">Juglans regia</name>
    <name type="common">English walnut</name>
    <dbReference type="NCBI Taxonomy" id="51240"/>
    <lineage>
        <taxon>Eukaryota</taxon>
        <taxon>Viridiplantae</taxon>
        <taxon>Streptophyta</taxon>
        <taxon>Embryophyta</taxon>
        <taxon>Tracheophyta</taxon>
        <taxon>Spermatophyta</taxon>
        <taxon>Magnoliopsida</taxon>
        <taxon>eudicotyledons</taxon>
        <taxon>Gunneridae</taxon>
        <taxon>Pentapetalae</taxon>
        <taxon>rosids</taxon>
        <taxon>fabids</taxon>
        <taxon>Fagales</taxon>
        <taxon>Juglandaceae</taxon>
        <taxon>Juglans</taxon>
    </lineage>
</organism>
<dbReference type="InterPro" id="IPR036047">
    <property type="entry name" value="F-box-like_dom_sf"/>
</dbReference>
<keyword evidence="1" id="KW-1185">Reference proteome</keyword>
<evidence type="ECO:0000313" key="2">
    <source>
        <dbReference type="RefSeq" id="XP_018812555.1"/>
    </source>
</evidence>
<name>A0A2I4DZH6_JUGRE</name>
<dbReference type="OrthoDB" id="1693699at2759"/>
<dbReference type="SUPFAM" id="SSF81383">
    <property type="entry name" value="F-box domain"/>
    <property type="match status" value="1"/>
</dbReference>
<dbReference type="CDD" id="cd09917">
    <property type="entry name" value="F-box_SF"/>
    <property type="match status" value="1"/>
</dbReference>
<protein>
    <submittedName>
        <fullName evidence="2">F-box protein At1g22220-like</fullName>
    </submittedName>
</protein>
<dbReference type="KEGG" id="jre:108984909"/>
<gene>
    <name evidence="2" type="primary">LOC108984909</name>
</gene>
<dbReference type="RefSeq" id="XP_018812555.1">
    <property type="nucleotide sequence ID" value="XM_018957010.2"/>
</dbReference>
<dbReference type="FunCoup" id="A0A2I4DZH6">
    <property type="interactions" value="17"/>
</dbReference>
<dbReference type="GeneID" id="108984909"/>
<dbReference type="AlphaFoldDB" id="A0A2I4DZH6"/>
<dbReference type="Proteomes" id="UP000235220">
    <property type="component" value="Chromosome 11"/>
</dbReference>
<dbReference type="PANTHER" id="PTHR31215">
    <property type="entry name" value="OS05G0510400 PROTEIN-RELATED"/>
    <property type="match status" value="1"/>
</dbReference>
<accession>A0A2I4DZH6</accession>
<dbReference type="InterPro" id="IPR044809">
    <property type="entry name" value="AUF1-like"/>
</dbReference>
<proteinExistence type="predicted"/>
<evidence type="ECO:0000313" key="1">
    <source>
        <dbReference type="Proteomes" id="UP000235220"/>
    </source>
</evidence>
<dbReference type="STRING" id="51240.A0A2I4DZH6"/>